<feature type="compositionally biased region" description="Basic and acidic residues" evidence="1">
    <location>
        <begin position="195"/>
        <end position="208"/>
    </location>
</feature>
<dbReference type="RefSeq" id="WP_425345430.1">
    <property type="nucleotide sequence ID" value="NZ_JBGUBD010000005.1"/>
</dbReference>
<dbReference type="EMBL" id="JBGUBD010000005">
    <property type="protein sequence ID" value="MFA9478504.1"/>
    <property type="molecule type" value="Genomic_DNA"/>
</dbReference>
<accession>A0ABV4U4H1</accession>
<keyword evidence="3" id="KW-1185">Reference proteome</keyword>
<evidence type="ECO:0000313" key="2">
    <source>
        <dbReference type="EMBL" id="MFA9478504.1"/>
    </source>
</evidence>
<feature type="region of interest" description="Disordered" evidence="1">
    <location>
        <begin position="195"/>
        <end position="225"/>
    </location>
</feature>
<reference evidence="2 3" key="1">
    <citation type="submission" date="2024-08" db="EMBL/GenBank/DDBJ databases">
        <title>Whole-genome sequencing of halo(alkali)philic microorganisms from hypersaline lakes.</title>
        <authorList>
            <person name="Sorokin D.Y."/>
            <person name="Merkel A.Y."/>
            <person name="Messina E."/>
            <person name="Yakimov M."/>
        </authorList>
    </citation>
    <scope>NUCLEOTIDE SEQUENCE [LARGE SCALE GENOMIC DNA]</scope>
    <source>
        <strain evidence="2 3">AB-hyl4</strain>
    </source>
</reference>
<protein>
    <submittedName>
        <fullName evidence="2">Uncharacterized protein</fullName>
    </submittedName>
</protein>
<dbReference type="Proteomes" id="UP001575105">
    <property type="component" value="Unassembled WGS sequence"/>
</dbReference>
<evidence type="ECO:0000256" key="1">
    <source>
        <dbReference type="SAM" id="MobiDB-lite"/>
    </source>
</evidence>
<gene>
    <name evidence="2" type="ORF">ACERK3_09370</name>
</gene>
<sequence length="305" mass="32509">MGDELKRVRSGEPLNIPARAYNAFAAAADAHRRNFPAGGSGGQTDAPAQVLVRNQTGEDLPRFAVVGIEAPIIDPEELADAFAEQIAMVGLAPDEEDHVGRFAVLQEPAVDGGIAQAVVAGVTIVRVHVATGDDPPEYVDVEDLSVEALVDKPDGSARVLWIEDEGEERWAIVNLSPAPPSPLAAFRVTGEEDAGGDRVRYKGRKQNDTKPAAGYGEWSDDPNDTDEYDLYSPAEEIEPGSSDLDTDDIVFAVRTLVDGDDPEWWIVGVAGGGDALPEAGPQYQVLQSDGTGWHSDWMRLGPGGE</sequence>
<proteinExistence type="predicted"/>
<organism evidence="2 3">
    <name type="scientific">Natronomicrosphaera hydrolytica</name>
    <dbReference type="NCBI Taxonomy" id="3242702"/>
    <lineage>
        <taxon>Bacteria</taxon>
        <taxon>Pseudomonadati</taxon>
        <taxon>Planctomycetota</taxon>
        <taxon>Phycisphaerae</taxon>
        <taxon>Phycisphaerales</taxon>
        <taxon>Phycisphaeraceae</taxon>
        <taxon>Natronomicrosphaera</taxon>
    </lineage>
</organism>
<name>A0ABV4U4H1_9BACT</name>
<evidence type="ECO:0000313" key="3">
    <source>
        <dbReference type="Proteomes" id="UP001575105"/>
    </source>
</evidence>
<comment type="caution">
    <text evidence="2">The sequence shown here is derived from an EMBL/GenBank/DDBJ whole genome shotgun (WGS) entry which is preliminary data.</text>
</comment>